<evidence type="ECO:0000313" key="8">
    <source>
        <dbReference type="Proteomes" id="UP000826271"/>
    </source>
</evidence>
<dbReference type="PANTHER" id="PTHR11746">
    <property type="entry name" value="O-METHYLTRANSFERASE"/>
    <property type="match status" value="1"/>
</dbReference>
<feature type="domain" description="O-methyltransferase C-terminal" evidence="5">
    <location>
        <begin position="261"/>
        <end position="316"/>
    </location>
</feature>
<keyword evidence="2" id="KW-0808">Transferase</keyword>
<dbReference type="GO" id="GO:0046983">
    <property type="term" value="F:protein dimerization activity"/>
    <property type="evidence" value="ECO:0007669"/>
    <property type="project" value="InterPro"/>
</dbReference>
<dbReference type="InterPro" id="IPR016461">
    <property type="entry name" value="COMT-like"/>
</dbReference>
<dbReference type="GO" id="GO:0008757">
    <property type="term" value="F:S-adenosylmethionine-dependent methyltransferase activity"/>
    <property type="evidence" value="ECO:0007669"/>
    <property type="project" value="UniProtKB-ARBA"/>
</dbReference>
<dbReference type="PIRSF" id="PIRSF005739">
    <property type="entry name" value="O-mtase"/>
    <property type="match status" value="1"/>
</dbReference>
<comment type="caution">
    <text evidence="7">The sequence shown here is derived from an EMBL/GenBank/DDBJ whole genome shotgun (WGS) entry which is preliminary data.</text>
</comment>
<evidence type="ECO:0000259" key="6">
    <source>
        <dbReference type="Pfam" id="PF08100"/>
    </source>
</evidence>
<dbReference type="GO" id="GO:0008171">
    <property type="term" value="F:O-methyltransferase activity"/>
    <property type="evidence" value="ECO:0007669"/>
    <property type="project" value="InterPro"/>
</dbReference>
<evidence type="ECO:0000256" key="4">
    <source>
        <dbReference type="ARBA" id="ARBA00034481"/>
    </source>
</evidence>
<reference evidence="7" key="1">
    <citation type="submission" date="2019-10" db="EMBL/GenBank/DDBJ databases">
        <authorList>
            <person name="Zhang R."/>
            <person name="Pan Y."/>
            <person name="Wang J."/>
            <person name="Ma R."/>
            <person name="Yu S."/>
        </authorList>
    </citation>
    <scope>NUCLEOTIDE SEQUENCE</scope>
    <source>
        <strain evidence="7">LA-IB0</strain>
        <tissue evidence="7">Leaf</tissue>
    </source>
</reference>
<dbReference type="Pfam" id="PF00891">
    <property type="entry name" value="Methyltransf_2"/>
    <property type="match status" value="2"/>
</dbReference>
<organism evidence="7 8">
    <name type="scientific">Buddleja alternifolia</name>
    <dbReference type="NCBI Taxonomy" id="168488"/>
    <lineage>
        <taxon>Eukaryota</taxon>
        <taxon>Viridiplantae</taxon>
        <taxon>Streptophyta</taxon>
        <taxon>Embryophyta</taxon>
        <taxon>Tracheophyta</taxon>
        <taxon>Spermatophyta</taxon>
        <taxon>Magnoliopsida</taxon>
        <taxon>eudicotyledons</taxon>
        <taxon>Gunneridae</taxon>
        <taxon>Pentapetalae</taxon>
        <taxon>asterids</taxon>
        <taxon>lamiids</taxon>
        <taxon>Lamiales</taxon>
        <taxon>Scrophulariaceae</taxon>
        <taxon>Buddlejeae</taxon>
        <taxon>Buddleja</taxon>
    </lineage>
</organism>
<dbReference type="InterPro" id="IPR036390">
    <property type="entry name" value="WH_DNA-bd_sf"/>
</dbReference>
<feature type="domain" description="O-methyltransferase C-terminal" evidence="5">
    <location>
        <begin position="131"/>
        <end position="259"/>
    </location>
</feature>
<dbReference type="InterPro" id="IPR001077">
    <property type="entry name" value="COMT_C"/>
</dbReference>
<dbReference type="SUPFAM" id="SSF46785">
    <property type="entry name" value="Winged helix' DNA-binding domain"/>
    <property type="match status" value="1"/>
</dbReference>
<dbReference type="AlphaFoldDB" id="A0AAV6X3J4"/>
<dbReference type="InterPro" id="IPR036388">
    <property type="entry name" value="WH-like_DNA-bd_sf"/>
</dbReference>
<keyword evidence="1" id="KW-0489">Methyltransferase</keyword>
<gene>
    <name evidence="7" type="ORF">BUALT_Bualt10G0023700</name>
</gene>
<dbReference type="FunFam" id="1.10.10.10:FF:000213">
    <property type="entry name" value="Coniferyl alcohol 9-O-methyltransferase"/>
    <property type="match status" value="1"/>
</dbReference>
<comment type="similarity">
    <text evidence="4">Belongs to the class I-like SAM-binding methyltransferase superfamily. Cation-independent O-methyltransferase family. COMT subfamily.</text>
</comment>
<evidence type="ECO:0000256" key="3">
    <source>
        <dbReference type="ARBA" id="ARBA00022691"/>
    </source>
</evidence>
<evidence type="ECO:0000256" key="2">
    <source>
        <dbReference type="ARBA" id="ARBA00022679"/>
    </source>
</evidence>
<dbReference type="EMBL" id="WHWC01000010">
    <property type="protein sequence ID" value="KAG8374704.1"/>
    <property type="molecule type" value="Genomic_DNA"/>
</dbReference>
<sequence length="332" mass="37480">MAFLSGKVSSNEILDAQSHVWNHIFKFMNTMSLNCAIELGIPDIIHKHGKPMTLDELINALPVNKAKSQCIYRLMRILVNSEFFVKLNIADDKEKEAYWLTTASRLLLKDEPMSMRSYLQVIADPILMEPWHYLSEWLANDNHLTTFEIAHERTFWEQAKHVPRLNHAFNKSMACDGHLMNNIFLKDSKQVFEGFESLVDVGGGTGATARAVVDAFPDMKCIVLDLPHVVDGLEGNEKLTYVGENMFEAIPHADLVLLKGKGGKVIIIDMIFDIYEGGDKAMEDQLFFDMAMMVYVNGKERNEKEWAKLFSDAGFSGYNINAPGLGVRTGLN</sequence>
<evidence type="ECO:0000259" key="5">
    <source>
        <dbReference type="Pfam" id="PF00891"/>
    </source>
</evidence>
<keyword evidence="8" id="KW-1185">Reference proteome</keyword>
<dbReference type="PROSITE" id="PS51683">
    <property type="entry name" value="SAM_OMT_II"/>
    <property type="match status" value="1"/>
</dbReference>
<dbReference type="Pfam" id="PF08100">
    <property type="entry name" value="Dimerisation"/>
    <property type="match status" value="1"/>
</dbReference>
<dbReference type="InterPro" id="IPR029063">
    <property type="entry name" value="SAM-dependent_MTases_sf"/>
</dbReference>
<name>A0AAV6X3J4_9LAMI</name>
<keyword evidence="3" id="KW-0949">S-adenosyl-L-methionine</keyword>
<feature type="domain" description="O-methyltransferase dimerisation" evidence="6">
    <location>
        <begin position="21"/>
        <end position="110"/>
    </location>
</feature>
<proteinExistence type="inferred from homology"/>
<dbReference type="Gene3D" id="1.10.10.10">
    <property type="entry name" value="Winged helix-like DNA-binding domain superfamily/Winged helix DNA-binding domain"/>
    <property type="match status" value="1"/>
</dbReference>
<protein>
    <recommendedName>
        <fullName evidence="9">O-methyltransferase</fullName>
    </recommendedName>
</protein>
<dbReference type="InterPro" id="IPR012967">
    <property type="entry name" value="COMT_dimerisation"/>
</dbReference>
<evidence type="ECO:0000256" key="1">
    <source>
        <dbReference type="ARBA" id="ARBA00022603"/>
    </source>
</evidence>
<dbReference type="Proteomes" id="UP000826271">
    <property type="component" value="Unassembled WGS sequence"/>
</dbReference>
<dbReference type="GO" id="GO:0032259">
    <property type="term" value="P:methylation"/>
    <property type="evidence" value="ECO:0007669"/>
    <property type="project" value="UniProtKB-KW"/>
</dbReference>
<accession>A0AAV6X3J4</accession>
<evidence type="ECO:0000313" key="7">
    <source>
        <dbReference type="EMBL" id="KAG8374704.1"/>
    </source>
</evidence>
<evidence type="ECO:0008006" key="9">
    <source>
        <dbReference type="Google" id="ProtNLM"/>
    </source>
</evidence>
<dbReference type="Gene3D" id="3.40.50.150">
    <property type="entry name" value="Vaccinia Virus protein VP39"/>
    <property type="match status" value="1"/>
</dbReference>
<dbReference type="SUPFAM" id="SSF53335">
    <property type="entry name" value="S-adenosyl-L-methionine-dependent methyltransferases"/>
    <property type="match status" value="1"/>
</dbReference>